<dbReference type="AlphaFoldDB" id="A0A8T1V5X0"/>
<comment type="caution">
    <text evidence="1">The sequence shown here is derived from an EMBL/GenBank/DDBJ whole genome shotgun (WGS) entry which is preliminary data.</text>
</comment>
<dbReference type="OrthoDB" id="118957at2759"/>
<sequence length="193" mass="21608">MSEYDPPERRKPNEPRHFEVKQVGLRNGGAICCGTASDYEDHLVDWRDDEKLAYWFPACHDFPNIDSIVKLESVSGKKNNVAYLQITVAAEHEIDGKQLQKMNAIFFPDDVKDAGDTDPPIYIAVCPDLKSCEAFVLKPPPEVLAARKTCRVFVGYYTPPAFATAANGPMNNVSVKALPPPPPYNFRKRPRTV</sequence>
<evidence type="ECO:0000313" key="2">
    <source>
        <dbReference type="Proteomes" id="UP000694044"/>
    </source>
</evidence>
<gene>
    <name evidence="1" type="ORF">PHYPSEUDO_015620</name>
</gene>
<reference evidence="1" key="1">
    <citation type="submission" date="2021-02" db="EMBL/GenBank/DDBJ databases">
        <authorList>
            <person name="Palmer J.M."/>
        </authorList>
    </citation>
    <scope>NUCLEOTIDE SEQUENCE</scope>
    <source>
        <strain evidence="1">SCRP734</strain>
    </source>
</reference>
<accession>A0A8T1V5X0</accession>
<dbReference type="Proteomes" id="UP000694044">
    <property type="component" value="Unassembled WGS sequence"/>
</dbReference>
<proteinExistence type="predicted"/>
<organism evidence="1 2">
    <name type="scientific">Phytophthora pseudosyringae</name>
    <dbReference type="NCBI Taxonomy" id="221518"/>
    <lineage>
        <taxon>Eukaryota</taxon>
        <taxon>Sar</taxon>
        <taxon>Stramenopiles</taxon>
        <taxon>Oomycota</taxon>
        <taxon>Peronosporomycetes</taxon>
        <taxon>Peronosporales</taxon>
        <taxon>Peronosporaceae</taxon>
        <taxon>Phytophthora</taxon>
    </lineage>
</organism>
<keyword evidence="2" id="KW-1185">Reference proteome</keyword>
<dbReference type="EMBL" id="JAGDFM010000993">
    <property type="protein sequence ID" value="KAG7375680.1"/>
    <property type="molecule type" value="Genomic_DNA"/>
</dbReference>
<evidence type="ECO:0000313" key="1">
    <source>
        <dbReference type="EMBL" id="KAG7375680.1"/>
    </source>
</evidence>
<protein>
    <submittedName>
        <fullName evidence="1">Uncharacterized protein</fullName>
    </submittedName>
</protein>
<name>A0A8T1V5X0_9STRA</name>